<accession>A0A8I6S736</accession>
<dbReference type="Gene3D" id="3.40.50.720">
    <property type="entry name" value="NAD(P)-binding Rossmann-like Domain"/>
    <property type="match status" value="1"/>
</dbReference>
<protein>
    <recommendedName>
        <fullName evidence="4">Adenylate kinase</fullName>
    </recommendedName>
</protein>
<evidence type="ECO:0000313" key="3">
    <source>
        <dbReference type="Proteomes" id="UP000494040"/>
    </source>
</evidence>
<dbReference type="SUPFAM" id="SSF51735">
    <property type="entry name" value="NAD(P)-binding Rossmann-fold domains"/>
    <property type="match status" value="1"/>
</dbReference>
<feature type="compositionally biased region" description="Acidic residues" evidence="1">
    <location>
        <begin position="264"/>
        <end position="275"/>
    </location>
</feature>
<evidence type="ECO:0000256" key="1">
    <source>
        <dbReference type="SAM" id="MobiDB-lite"/>
    </source>
</evidence>
<reference evidence="2" key="1">
    <citation type="submission" date="2022-01" db="UniProtKB">
        <authorList>
            <consortium name="EnsemblMetazoa"/>
        </authorList>
    </citation>
    <scope>IDENTIFICATION</scope>
</reference>
<dbReference type="RefSeq" id="XP_014257091.1">
    <property type="nucleotide sequence ID" value="XM_014401605.2"/>
</dbReference>
<name>A0A8I6S736_CIMLE</name>
<feature type="region of interest" description="Disordered" evidence="1">
    <location>
        <begin position="264"/>
        <end position="288"/>
    </location>
</feature>
<sequence length="1187" mass="139099">MAEEELGGEFGEGDELGIREGPFETISQYQIPWDKETKRKFFSRDCGHVIVITNEELTQKHLEEIKTVVTLKDNRVYKSRYDRYNGKYIIEALRKAQVHVQPKKRKEITGEGEDVAEEEAEEESDKYDEDIDPDENDDDAEDFEEDKSEDDYGELSFESDSIDSMEYFTNQLKKVKEPLTEKDRLILNRIQEMETIDARRIKKDIFLLDKLYSKFYRRNPARDGEEMEEEEVKEDPPPEDEVVNAFPLVKEPDRLSIGEFYEDGEDLSEEGSENESENKSDHGHGGSVDEEFEQMKINQLEVDLFDDLISVYEMDSYYLTDLDIKHMDANLNALNNYDFPIDYYSNYDPKSVKALSFIEYKTLLDYLEGPVPKYHKAGDISRDMGFLGKLDRSSKIPYVQKPKKEKIKLKFNDVNEFGEYEKFEMIMDGKLTPQDLVPKSGVDIIWENFFLKKYKRPTPGSLARVSNQSILQYKQMKIPLGEASDQFAIVRRAVPSPSAQELTLPTVIKDYVRHEMQIIDELIPPSSEIFHIISTVGMKPEKKYTLGKCNDESKFFVMRTCGTVIFDISRSRNELSDCWYYIKQYIELMDKKEITEMTTVTTPRHLILITNFLSWAQSEAEVRATINEDNFLKRRPHPDYQDYYNLENFLYKIGQNTLFGLKTTIIFSGIPIGYEEDVLLYIFKMAWDNEKEIPIFGHGKNFLPLLHIDDLAKVVVNTVNRRLYPPMVFAVGTNSVNLMKLAKQVAAKLGNGRVVKIPSKTYTERTCIPKIIFDLLQLNVKDGAVDTMHMVRPRYDDPFLNNVDEIIHELKYLRNLAEVTILLVGPPSKVKFEIALLLSRFYELPVYHKDNIAERFLAYQEMLNTKEPKEEEEAKEEEEEMGEEEEQKEQPIDPEIIALKKIFESKANNVNNQWLAKSLRTLLTSTYVKNHGYILVDFPVRSKDAFVLFEQKISNKGHEEEEEEEDDKTVDQTSQVTFPEFIFIVDAPLTYVNTEFIYCQTLDLKSTEDLLADLEEYIYFRNTNQSVRDYIERMNHRTYPFNICDGEDIFNKMIAILGPPKTNNGSQAFMQYLKYFGKFNPINSFTMVHQKNMETFFDQAEGWMERTMDLPYHEKTYSLREFYLCNPAQMFYARNRYDATPIREVMRSKTWGYNVIKHHFANKSSVFRELPSSHPRQYWKSLRSFWF</sequence>
<dbReference type="KEGG" id="clec:106670927"/>
<proteinExistence type="predicted"/>
<keyword evidence="3" id="KW-1185">Reference proteome</keyword>
<dbReference type="RefSeq" id="XP_024083432.1">
    <property type="nucleotide sequence ID" value="XM_024227664.1"/>
</dbReference>
<dbReference type="GeneID" id="106670927"/>
<feature type="region of interest" description="Disordered" evidence="1">
    <location>
        <begin position="221"/>
        <end position="242"/>
    </location>
</feature>
<dbReference type="InterPro" id="IPR036291">
    <property type="entry name" value="NAD(P)-bd_dom_sf"/>
</dbReference>
<dbReference type="OrthoDB" id="10262413at2759"/>
<feature type="compositionally biased region" description="Acidic residues" evidence="1">
    <location>
        <begin position="110"/>
        <end position="153"/>
    </location>
</feature>
<feature type="compositionally biased region" description="Acidic residues" evidence="1">
    <location>
        <begin position="225"/>
        <end position="242"/>
    </location>
</feature>
<dbReference type="Proteomes" id="UP000494040">
    <property type="component" value="Unassembled WGS sequence"/>
</dbReference>
<dbReference type="EnsemblMetazoa" id="XM_014401605.2">
    <property type="protein sequence ID" value="XP_014257091.1"/>
    <property type="gene ID" value="LOC106670927"/>
</dbReference>
<evidence type="ECO:0008006" key="4">
    <source>
        <dbReference type="Google" id="ProtNLM"/>
    </source>
</evidence>
<dbReference type="AlphaFoldDB" id="A0A8I6S736"/>
<feature type="region of interest" description="Disordered" evidence="1">
    <location>
        <begin position="101"/>
        <end position="160"/>
    </location>
</feature>
<organism evidence="2 3">
    <name type="scientific">Cimex lectularius</name>
    <name type="common">Bed bug</name>
    <name type="synonym">Acanthia lectularia</name>
    <dbReference type="NCBI Taxonomy" id="79782"/>
    <lineage>
        <taxon>Eukaryota</taxon>
        <taxon>Metazoa</taxon>
        <taxon>Ecdysozoa</taxon>
        <taxon>Arthropoda</taxon>
        <taxon>Hexapoda</taxon>
        <taxon>Insecta</taxon>
        <taxon>Pterygota</taxon>
        <taxon>Neoptera</taxon>
        <taxon>Paraneoptera</taxon>
        <taxon>Hemiptera</taxon>
        <taxon>Heteroptera</taxon>
        <taxon>Panheteroptera</taxon>
        <taxon>Cimicomorpha</taxon>
        <taxon>Cimicidae</taxon>
        <taxon>Cimex</taxon>
    </lineage>
</organism>
<dbReference type="EnsemblMetazoa" id="XM_024227664.1">
    <property type="protein sequence ID" value="XP_024083432.1"/>
    <property type="gene ID" value="LOC106670927"/>
</dbReference>
<evidence type="ECO:0000313" key="2">
    <source>
        <dbReference type="EnsemblMetazoa" id="XP_014257091.1"/>
    </source>
</evidence>
<feature type="region of interest" description="Disordered" evidence="1">
    <location>
        <begin position="866"/>
        <end position="890"/>
    </location>
</feature>
<feature type="compositionally biased region" description="Acidic residues" evidence="1">
    <location>
        <begin position="870"/>
        <end position="887"/>
    </location>
</feature>